<organism evidence="1 2">
    <name type="scientific">Streptomyces beihaiensis</name>
    <dbReference type="NCBI Taxonomy" id="2984495"/>
    <lineage>
        <taxon>Bacteria</taxon>
        <taxon>Bacillati</taxon>
        <taxon>Actinomycetota</taxon>
        <taxon>Actinomycetes</taxon>
        <taxon>Kitasatosporales</taxon>
        <taxon>Streptomycetaceae</taxon>
        <taxon>Streptomyces</taxon>
    </lineage>
</organism>
<proteinExistence type="predicted"/>
<protein>
    <submittedName>
        <fullName evidence="1">Uncharacterized protein</fullName>
    </submittedName>
</protein>
<reference evidence="1" key="1">
    <citation type="submission" date="2022-10" db="EMBL/GenBank/DDBJ databases">
        <title>Streptomyces beihaiensis sp. nov., a chitin degrading actinobacterium, isolated from shrimp pond soil.</title>
        <authorList>
            <person name="Xie J."/>
            <person name="Shen N."/>
        </authorList>
    </citation>
    <scope>NUCLEOTIDE SEQUENCE</scope>
    <source>
        <strain evidence="1">GXMU-J5</strain>
    </source>
</reference>
<dbReference type="Proteomes" id="UP001163064">
    <property type="component" value="Unassembled WGS sequence"/>
</dbReference>
<gene>
    <name evidence="1" type="ORF">OFY01_27520</name>
</gene>
<evidence type="ECO:0000313" key="1">
    <source>
        <dbReference type="EMBL" id="MCX3063442.1"/>
    </source>
</evidence>
<sequence>MINHTMLVQFTEPVPDHDLDQYLTDMEKAVKDAGVRVSFAARRHLRVPGEEAIPALIATAVVQIGVADLETLGALFTAPGVEAVFDKWRTRYPYNVAWANHESFEQGLGAEAGAEV</sequence>
<dbReference type="RefSeq" id="WP_266604369.1">
    <property type="nucleotide sequence ID" value="NZ_JAPHNL010000310.1"/>
</dbReference>
<keyword evidence="2" id="KW-1185">Reference proteome</keyword>
<comment type="caution">
    <text evidence="1">The sequence shown here is derived from an EMBL/GenBank/DDBJ whole genome shotgun (WGS) entry which is preliminary data.</text>
</comment>
<dbReference type="EMBL" id="JAPHNL010000310">
    <property type="protein sequence ID" value="MCX3063442.1"/>
    <property type="molecule type" value="Genomic_DNA"/>
</dbReference>
<name>A0ABT3U295_9ACTN</name>
<accession>A0ABT3U295</accession>
<evidence type="ECO:0000313" key="2">
    <source>
        <dbReference type="Proteomes" id="UP001163064"/>
    </source>
</evidence>